<dbReference type="InterPro" id="IPR011009">
    <property type="entry name" value="Kinase-like_dom_sf"/>
</dbReference>
<evidence type="ECO:0000256" key="5">
    <source>
        <dbReference type="ARBA" id="ARBA00022777"/>
    </source>
</evidence>
<dbReference type="PANTHER" id="PTHR24356">
    <property type="entry name" value="SERINE/THREONINE-PROTEIN KINASE"/>
    <property type="match status" value="1"/>
</dbReference>
<proteinExistence type="predicted"/>
<feature type="domain" description="Protein kinase" evidence="10">
    <location>
        <begin position="405"/>
        <end position="674"/>
    </location>
</feature>
<dbReference type="InterPro" id="IPR050236">
    <property type="entry name" value="Ser_Thr_kinase_AGC"/>
</dbReference>
<dbReference type="OrthoDB" id="10252171at2759"/>
<evidence type="ECO:0000256" key="3">
    <source>
        <dbReference type="ARBA" id="ARBA00022679"/>
    </source>
</evidence>
<evidence type="ECO:0000313" key="12">
    <source>
        <dbReference type="Proteomes" id="UP000076761"/>
    </source>
</evidence>
<keyword evidence="5 11" id="KW-0418">Kinase</keyword>
<evidence type="ECO:0000256" key="7">
    <source>
        <dbReference type="ARBA" id="ARBA00047899"/>
    </source>
</evidence>
<comment type="catalytic activity">
    <reaction evidence="8">
        <text>L-seryl-[protein] + ATP = O-phospho-L-seryl-[protein] + ADP + H(+)</text>
        <dbReference type="Rhea" id="RHEA:17989"/>
        <dbReference type="Rhea" id="RHEA-COMP:9863"/>
        <dbReference type="Rhea" id="RHEA-COMP:11604"/>
        <dbReference type="ChEBI" id="CHEBI:15378"/>
        <dbReference type="ChEBI" id="CHEBI:29999"/>
        <dbReference type="ChEBI" id="CHEBI:30616"/>
        <dbReference type="ChEBI" id="CHEBI:83421"/>
        <dbReference type="ChEBI" id="CHEBI:456216"/>
        <dbReference type="EC" id="2.7.11.1"/>
    </reaction>
</comment>
<keyword evidence="6" id="KW-0067">ATP-binding</keyword>
<dbReference type="Pfam" id="PF00069">
    <property type="entry name" value="Pkinase"/>
    <property type="match status" value="1"/>
</dbReference>
<evidence type="ECO:0000256" key="1">
    <source>
        <dbReference type="ARBA" id="ARBA00012513"/>
    </source>
</evidence>
<feature type="compositionally biased region" description="Polar residues" evidence="9">
    <location>
        <begin position="224"/>
        <end position="243"/>
    </location>
</feature>
<keyword evidence="3" id="KW-0808">Transferase</keyword>
<dbReference type="InParanoid" id="A0A165QDW8"/>
<evidence type="ECO:0000256" key="6">
    <source>
        <dbReference type="ARBA" id="ARBA00022840"/>
    </source>
</evidence>
<evidence type="ECO:0000259" key="10">
    <source>
        <dbReference type="PROSITE" id="PS50011"/>
    </source>
</evidence>
<evidence type="ECO:0000256" key="9">
    <source>
        <dbReference type="SAM" id="MobiDB-lite"/>
    </source>
</evidence>
<dbReference type="STRING" id="1314782.A0A165QDW8"/>
<evidence type="ECO:0000313" key="11">
    <source>
        <dbReference type="EMBL" id="KZT22294.1"/>
    </source>
</evidence>
<dbReference type="Gene3D" id="1.10.510.10">
    <property type="entry name" value="Transferase(Phosphotransferase) domain 1"/>
    <property type="match status" value="1"/>
</dbReference>
<protein>
    <recommendedName>
        <fullName evidence="1">non-specific serine/threonine protein kinase</fullName>
        <ecNumber evidence="1">2.7.11.1</ecNumber>
    </recommendedName>
</protein>
<keyword evidence="4" id="KW-0547">Nucleotide-binding</keyword>
<keyword evidence="12" id="KW-1185">Reference proteome</keyword>
<evidence type="ECO:0000256" key="8">
    <source>
        <dbReference type="ARBA" id="ARBA00048679"/>
    </source>
</evidence>
<dbReference type="PANTHER" id="PTHR24356:SF1">
    <property type="entry name" value="SERINE_THREONINE-PROTEIN KINASE GREATWALL"/>
    <property type="match status" value="1"/>
</dbReference>
<organism evidence="11 12">
    <name type="scientific">Neolentinus lepideus HHB14362 ss-1</name>
    <dbReference type="NCBI Taxonomy" id="1314782"/>
    <lineage>
        <taxon>Eukaryota</taxon>
        <taxon>Fungi</taxon>
        <taxon>Dikarya</taxon>
        <taxon>Basidiomycota</taxon>
        <taxon>Agaricomycotina</taxon>
        <taxon>Agaricomycetes</taxon>
        <taxon>Gloeophyllales</taxon>
        <taxon>Gloeophyllaceae</taxon>
        <taxon>Neolentinus</taxon>
    </lineage>
</organism>
<sequence>MSSPILLHLRRACSCEDFTSLTPEPKLCTRASASEGSVLATEVDFRDQSDEHELEIMHQVSTSSASITISPHPLPRCCDQDVVPGVTYLSPPPPKLSRRATEGSIPYRDVDILDLLYPKYPIPFPLGPEHYTWSESSSSTSENGVSRKLLPTVKLVVQSPSVPVPLPLTPEQRGEDWIFSGEIWSEIHQPSFWWDRPSSPNSKTATTEVATTKLVLALNGPGDQDTSNPSTIDTNGTTREGSGNGNVLHSNVGAPASNVLGKQDPTAVESTGAPLEEHVNGHVLHSSTGTPALNVPGNHLATIESAAGASLEESEVGCVVQLNVDSLISSNTDDQDPKLSSIPVSTAESLEDRGEDMAALGLLFEPLTICDPAGEDPFILPSDDLTGVCPEDAEDRVPPPTVFRFQHIDTIESGSFGVTHSMRDLSSGRVLCLKRSEKSTYGRLGCYEVMLAEFTTYRRLAVEENPSPFLMQCHGILQDEFSVYLVMDLMAGDMVNFIDSNKHTRFIRRWIAQTAMGIDALHKMGVIHRDLKPENILIDNNMNARIGDFGAAYLHDGPVQEGEVYCRTDLCTKDYYSVEMYRHEMIGPAVDWWVLGCVMFALLTGEVLFTQDFLNLEKYISWVPIHGVTFVKSAAIVSGHMLSEAEESLMAGLLRIDQMTRFTLADIVRHRSWFAKDGSDRYFDQNGGIILGESDHGSGGSTPSGDWHAPEDDKNDFDFELHINLPDSEVDDPFSEVGWIHPNGIWGTATVSEASSA</sequence>
<evidence type="ECO:0000256" key="4">
    <source>
        <dbReference type="ARBA" id="ARBA00022741"/>
    </source>
</evidence>
<evidence type="ECO:0000256" key="2">
    <source>
        <dbReference type="ARBA" id="ARBA00022527"/>
    </source>
</evidence>
<dbReference type="Proteomes" id="UP000076761">
    <property type="component" value="Unassembled WGS sequence"/>
</dbReference>
<dbReference type="InterPro" id="IPR000719">
    <property type="entry name" value="Prot_kinase_dom"/>
</dbReference>
<reference evidence="11 12" key="1">
    <citation type="journal article" date="2016" name="Mol. Biol. Evol.">
        <title>Comparative Genomics of Early-Diverging Mushroom-Forming Fungi Provides Insights into the Origins of Lignocellulose Decay Capabilities.</title>
        <authorList>
            <person name="Nagy L.G."/>
            <person name="Riley R."/>
            <person name="Tritt A."/>
            <person name="Adam C."/>
            <person name="Daum C."/>
            <person name="Floudas D."/>
            <person name="Sun H."/>
            <person name="Yadav J.S."/>
            <person name="Pangilinan J."/>
            <person name="Larsson K.H."/>
            <person name="Matsuura K."/>
            <person name="Barry K."/>
            <person name="Labutti K."/>
            <person name="Kuo R."/>
            <person name="Ohm R.A."/>
            <person name="Bhattacharya S.S."/>
            <person name="Shirouzu T."/>
            <person name="Yoshinaga Y."/>
            <person name="Martin F.M."/>
            <person name="Grigoriev I.V."/>
            <person name="Hibbett D.S."/>
        </authorList>
    </citation>
    <scope>NUCLEOTIDE SEQUENCE [LARGE SCALE GENOMIC DNA]</scope>
    <source>
        <strain evidence="11 12">HHB14362 ss-1</strain>
    </source>
</reference>
<name>A0A165QDW8_9AGAM</name>
<dbReference type="GO" id="GO:0035556">
    <property type="term" value="P:intracellular signal transduction"/>
    <property type="evidence" value="ECO:0007669"/>
    <property type="project" value="TreeGrafter"/>
</dbReference>
<dbReference type="InterPro" id="IPR008271">
    <property type="entry name" value="Ser/Thr_kinase_AS"/>
</dbReference>
<comment type="catalytic activity">
    <reaction evidence="7">
        <text>L-threonyl-[protein] + ATP = O-phospho-L-threonyl-[protein] + ADP + H(+)</text>
        <dbReference type="Rhea" id="RHEA:46608"/>
        <dbReference type="Rhea" id="RHEA-COMP:11060"/>
        <dbReference type="Rhea" id="RHEA-COMP:11605"/>
        <dbReference type="ChEBI" id="CHEBI:15378"/>
        <dbReference type="ChEBI" id="CHEBI:30013"/>
        <dbReference type="ChEBI" id="CHEBI:30616"/>
        <dbReference type="ChEBI" id="CHEBI:61977"/>
        <dbReference type="ChEBI" id="CHEBI:456216"/>
        <dbReference type="EC" id="2.7.11.1"/>
    </reaction>
</comment>
<accession>A0A165QDW8</accession>
<dbReference type="EMBL" id="KV425597">
    <property type="protein sequence ID" value="KZT22294.1"/>
    <property type="molecule type" value="Genomic_DNA"/>
</dbReference>
<dbReference type="PROSITE" id="PS00108">
    <property type="entry name" value="PROTEIN_KINASE_ST"/>
    <property type="match status" value="1"/>
</dbReference>
<dbReference type="GO" id="GO:0005524">
    <property type="term" value="F:ATP binding"/>
    <property type="evidence" value="ECO:0007669"/>
    <property type="project" value="UniProtKB-KW"/>
</dbReference>
<dbReference type="PROSITE" id="PS50011">
    <property type="entry name" value="PROTEIN_KINASE_DOM"/>
    <property type="match status" value="1"/>
</dbReference>
<dbReference type="EC" id="2.7.11.1" evidence="1"/>
<dbReference type="SUPFAM" id="SSF56112">
    <property type="entry name" value="Protein kinase-like (PK-like)"/>
    <property type="match status" value="1"/>
</dbReference>
<dbReference type="SMART" id="SM00220">
    <property type="entry name" value="S_TKc"/>
    <property type="match status" value="1"/>
</dbReference>
<dbReference type="AlphaFoldDB" id="A0A165QDW8"/>
<gene>
    <name evidence="11" type="ORF">NEOLEDRAFT_1150125</name>
</gene>
<feature type="region of interest" description="Disordered" evidence="9">
    <location>
        <begin position="218"/>
        <end position="243"/>
    </location>
</feature>
<dbReference type="GO" id="GO:0004674">
    <property type="term" value="F:protein serine/threonine kinase activity"/>
    <property type="evidence" value="ECO:0007669"/>
    <property type="project" value="UniProtKB-KW"/>
</dbReference>
<keyword evidence="2" id="KW-0723">Serine/threonine-protein kinase</keyword>